<dbReference type="Proteomes" id="UP001241926">
    <property type="component" value="Unassembled WGS sequence"/>
</dbReference>
<feature type="compositionally biased region" description="Basic and acidic residues" evidence="1">
    <location>
        <begin position="76"/>
        <end position="87"/>
    </location>
</feature>
<evidence type="ECO:0000256" key="1">
    <source>
        <dbReference type="SAM" id="MobiDB-lite"/>
    </source>
</evidence>
<comment type="caution">
    <text evidence="2">The sequence shown here is derived from an EMBL/GenBank/DDBJ whole genome shotgun (WGS) entry which is preliminary data.</text>
</comment>
<feature type="region of interest" description="Disordered" evidence="1">
    <location>
        <begin position="66"/>
        <end position="87"/>
    </location>
</feature>
<evidence type="ECO:0008006" key="4">
    <source>
        <dbReference type="Google" id="ProtNLM"/>
    </source>
</evidence>
<gene>
    <name evidence="2" type="ORF">QNN03_04925</name>
</gene>
<accession>A0ABT7IUM6</accession>
<proteinExistence type="predicted"/>
<organism evidence="2 3">
    <name type="scientific">Streptomyces fuscus</name>
    <dbReference type="NCBI Taxonomy" id="3048495"/>
    <lineage>
        <taxon>Bacteria</taxon>
        <taxon>Bacillati</taxon>
        <taxon>Actinomycetota</taxon>
        <taxon>Actinomycetes</taxon>
        <taxon>Kitasatosporales</taxon>
        <taxon>Streptomycetaceae</taxon>
        <taxon>Streptomyces</taxon>
    </lineage>
</organism>
<protein>
    <recommendedName>
        <fullName evidence="4">Transposase</fullName>
    </recommendedName>
</protein>
<dbReference type="EMBL" id="JASJUS010000003">
    <property type="protein sequence ID" value="MDL2075777.1"/>
    <property type="molecule type" value="Genomic_DNA"/>
</dbReference>
<dbReference type="RefSeq" id="WP_176711944.1">
    <property type="nucleotide sequence ID" value="NZ_JASJUS010000003.1"/>
</dbReference>
<sequence>MVQHFLVDVKGRYRPRTKRDGQPPSRTPIESPYEAQARLTRGSGTHWTEYLWHVTETCGDKRISVTTAVPTGDSSADYRSRISEPSH</sequence>
<evidence type="ECO:0000313" key="3">
    <source>
        <dbReference type="Proteomes" id="UP001241926"/>
    </source>
</evidence>
<reference evidence="2 3" key="1">
    <citation type="submission" date="2023-05" db="EMBL/GenBank/DDBJ databases">
        <title>Streptomyces fuscus sp. nov., a brown-black pigment producing actinomyces isolated from dry sand of Sea duck farm.</title>
        <authorList>
            <person name="Xie J."/>
            <person name="Shen N."/>
        </authorList>
    </citation>
    <scope>NUCLEOTIDE SEQUENCE [LARGE SCALE GENOMIC DNA]</scope>
    <source>
        <strain evidence="2 3">GXMU-J15</strain>
    </source>
</reference>
<keyword evidence="3" id="KW-1185">Reference proteome</keyword>
<feature type="region of interest" description="Disordered" evidence="1">
    <location>
        <begin position="10"/>
        <end position="30"/>
    </location>
</feature>
<evidence type="ECO:0000313" key="2">
    <source>
        <dbReference type="EMBL" id="MDL2075777.1"/>
    </source>
</evidence>
<name>A0ABT7IUM6_9ACTN</name>